<feature type="region of interest" description="Disordered" evidence="8">
    <location>
        <begin position="27"/>
        <end position="50"/>
    </location>
</feature>
<organism evidence="9 10">
    <name type="scientific">Meira miltonrushii</name>
    <dbReference type="NCBI Taxonomy" id="1280837"/>
    <lineage>
        <taxon>Eukaryota</taxon>
        <taxon>Fungi</taxon>
        <taxon>Dikarya</taxon>
        <taxon>Basidiomycota</taxon>
        <taxon>Ustilaginomycotina</taxon>
        <taxon>Exobasidiomycetes</taxon>
        <taxon>Exobasidiales</taxon>
        <taxon>Brachybasidiaceae</taxon>
        <taxon>Meira</taxon>
    </lineage>
</organism>
<evidence type="ECO:0000256" key="1">
    <source>
        <dbReference type="ARBA" id="ARBA00004141"/>
    </source>
</evidence>
<evidence type="ECO:0000256" key="2">
    <source>
        <dbReference type="ARBA" id="ARBA00006375"/>
    </source>
</evidence>
<feature type="compositionally biased region" description="Polar residues" evidence="8">
    <location>
        <begin position="151"/>
        <end position="160"/>
    </location>
</feature>
<feature type="compositionally biased region" description="Polar residues" evidence="8">
    <location>
        <begin position="222"/>
        <end position="232"/>
    </location>
</feature>
<feature type="compositionally biased region" description="Basic residues" evidence="8">
    <location>
        <begin position="474"/>
        <end position="485"/>
    </location>
</feature>
<feature type="compositionally biased region" description="Acidic residues" evidence="8">
    <location>
        <begin position="169"/>
        <end position="183"/>
    </location>
</feature>
<comment type="similarity">
    <text evidence="2">Belongs to the mitochondrial carrier (TC 2.A.29) family.</text>
</comment>
<keyword evidence="3" id="KW-0813">Transport</keyword>
<evidence type="ECO:0000256" key="8">
    <source>
        <dbReference type="SAM" id="MobiDB-lite"/>
    </source>
</evidence>
<sequence length="639" mass="69697">MSTPGEGRSHPLRPYYSSTDENAAFVATAPRFQSNAGSNSTSGSSRGGSFAPAGLSSSRYASANDDATLNEAIADLNGGGGGVKDWARSIAISAAFGYTSTCLAMPFEVGKLLLQIQWVPRDEVWVAFGDMEREDEMVKMNSLARSRGNQRRSGSPTSRRSAIGRNEWNEGEESDEGPDDEDLMGGSSSWADEGGSKRDFGGEQDELSDEDDAEAYFRDLSDQSGRPTNLTNRTERQKRKKTDSSGYVMRKSVHEDTTRPEFVMPVVVRGGVWEMIKAVGRGKEGWLGLWKGSLTTFVIDTVTQTVQPFVSFVLSFAVPSALTPLPLPYAPYPLRSLSLLLASHLVTGVIVSPLDLVRTRLIAQSTLPPHRKYNSPWNALQQILHEEGGWRTVYFHPNLFIPTVLDFTVRPLLSLGAPLFIEHRLRLDPMTSPVRYSLAEFCISTASLLVTLPIETVRRRLQLQARAAWGKKISKVHGSRPKPNHRSSGSASTLSSLQGQEEVQKSPSSRSERKDMGNTFFASVTGAIPQPIFSKPLRTCVETRPKPYEGVAEAIYRILTEETSITPAKKIGKGSKPGNTEPVDLKDSGILAKPGSSTFGGLYSLYRGLGFSIGANALVFVLTIVTGERTHGTAGWTEI</sequence>
<feature type="compositionally biased region" description="Acidic residues" evidence="8">
    <location>
        <begin position="202"/>
        <end position="214"/>
    </location>
</feature>
<dbReference type="PANTHER" id="PTHR45618">
    <property type="entry name" value="MITOCHONDRIAL DICARBOXYLATE CARRIER-RELATED"/>
    <property type="match status" value="1"/>
</dbReference>
<dbReference type="Gene3D" id="1.50.40.10">
    <property type="entry name" value="Mitochondrial carrier domain"/>
    <property type="match status" value="1"/>
</dbReference>
<dbReference type="InterPro" id="IPR050391">
    <property type="entry name" value="Mito_Metabolite_Transporter"/>
</dbReference>
<dbReference type="SUPFAM" id="SSF103506">
    <property type="entry name" value="Mitochondrial carrier"/>
    <property type="match status" value="1"/>
</dbReference>
<proteinExistence type="inferred from homology"/>
<feature type="compositionally biased region" description="Low complexity" evidence="8">
    <location>
        <begin position="487"/>
        <end position="500"/>
    </location>
</feature>
<dbReference type="OrthoDB" id="77989at2759"/>
<feature type="region of interest" description="Disordered" evidence="8">
    <location>
        <begin position="474"/>
        <end position="514"/>
    </location>
</feature>
<feature type="region of interest" description="Disordered" evidence="8">
    <location>
        <begin position="142"/>
        <end position="253"/>
    </location>
</feature>
<evidence type="ECO:0000256" key="6">
    <source>
        <dbReference type="ARBA" id="ARBA00022989"/>
    </source>
</evidence>
<accession>A0A316VL12</accession>
<keyword evidence="7" id="KW-0472">Membrane</keyword>
<dbReference type="Proteomes" id="UP000245771">
    <property type="component" value="Unassembled WGS sequence"/>
</dbReference>
<evidence type="ECO:0000256" key="7">
    <source>
        <dbReference type="ARBA" id="ARBA00023136"/>
    </source>
</evidence>
<dbReference type="InParanoid" id="A0A316VL12"/>
<evidence type="ECO:0000313" key="9">
    <source>
        <dbReference type="EMBL" id="PWN38292.1"/>
    </source>
</evidence>
<evidence type="ECO:0000313" key="10">
    <source>
        <dbReference type="Proteomes" id="UP000245771"/>
    </source>
</evidence>
<dbReference type="Pfam" id="PF00153">
    <property type="entry name" value="Mito_carr"/>
    <property type="match status" value="1"/>
</dbReference>
<dbReference type="EMBL" id="KZ819602">
    <property type="protein sequence ID" value="PWN38292.1"/>
    <property type="molecule type" value="Genomic_DNA"/>
</dbReference>
<reference evidence="9 10" key="1">
    <citation type="journal article" date="2018" name="Mol. Biol. Evol.">
        <title>Broad Genomic Sampling Reveals a Smut Pathogenic Ancestry of the Fungal Clade Ustilaginomycotina.</title>
        <authorList>
            <person name="Kijpornyongpan T."/>
            <person name="Mondo S.J."/>
            <person name="Barry K."/>
            <person name="Sandor L."/>
            <person name="Lee J."/>
            <person name="Lipzen A."/>
            <person name="Pangilinan J."/>
            <person name="LaButti K."/>
            <person name="Hainaut M."/>
            <person name="Henrissat B."/>
            <person name="Grigoriev I.V."/>
            <person name="Spatafora J.W."/>
            <person name="Aime M.C."/>
        </authorList>
    </citation>
    <scope>NUCLEOTIDE SEQUENCE [LARGE SCALE GENOMIC DNA]</scope>
    <source>
        <strain evidence="9 10">MCA 3882</strain>
    </source>
</reference>
<evidence type="ECO:0000256" key="3">
    <source>
        <dbReference type="ARBA" id="ARBA00022448"/>
    </source>
</evidence>
<evidence type="ECO:0000256" key="4">
    <source>
        <dbReference type="ARBA" id="ARBA00022692"/>
    </source>
</evidence>
<gene>
    <name evidence="9" type="ORF">FA14DRAFT_159925</name>
</gene>
<protein>
    <submittedName>
        <fullName evidence="9">Mitochondrial carrier</fullName>
    </submittedName>
</protein>
<dbReference type="GO" id="GO:0016020">
    <property type="term" value="C:membrane"/>
    <property type="evidence" value="ECO:0007669"/>
    <property type="project" value="UniProtKB-SubCell"/>
</dbReference>
<dbReference type="GeneID" id="37020236"/>
<dbReference type="InterPro" id="IPR023395">
    <property type="entry name" value="MCP_dom_sf"/>
</dbReference>
<keyword evidence="5" id="KW-0677">Repeat</keyword>
<name>A0A316VL12_9BASI</name>
<dbReference type="AlphaFoldDB" id="A0A316VL12"/>
<dbReference type="RefSeq" id="XP_025358594.1">
    <property type="nucleotide sequence ID" value="XM_025498455.1"/>
</dbReference>
<comment type="subcellular location">
    <subcellularLocation>
        <location evidence="1">Membrane</location>
        <topology evidence="1">Multi-pass membrane protein</topology>
    </subcellularLocation>
</comment>
<dbReference type="STRING" id="1280837.A0A316VL12"/>
<evidence type="ECO:0000256" key="5">
    <source>
        <dbReference type="ARBA" id="ARBA00022737"/>
    </source>
</evidence>
<keyword evidence="10" id="KW-1185">Reference proteome</keyword>
<keyword evidence="6" id="KW-1133">Transmembrane helix</keyword>
<keyword evidence="4" id="KW-0812">Transmembrane</keyword>
<dbReference type="InterPro" id="IPR018108">
    <property type="entry name" value="MCP_transmembrane"/>
</dbReference>
<feature type="compositionally biased region" description="Low complexity" evidence="8">
    <location>
        <begin position="34"/>
        <end position="49"/>
    </location>
</feature>